<dbReference type="GO" id="GO:0071546">
    <property type="term" value="C:pi-body"/>
    <property type="evidence" value="ECO:0007669"/>
    <property type="project" value="TreeGrafter"/>
</dbReference>
<dbReference type="VEuPathDB" id="VectorBase:AALC636_034385"/>
<dbReference type="PANTHER" id="PTHR24157:SF3">
    <property type="entry name" value="ANKYRIN REPEAT, SAM AND BASIC LEUCINE ZIPPER DOMAIN-CONTAINING PROTEIN 1"/>
    <property type="match status" value="1"/>
</dbReference>
<feature type="repeat" description="ANK" evidence="1">
    <location>
        <begin position="182"/>
        <end position="214"/>
    </location>
</feature>
<dbReference type="Pfam" id="PF12796">
    <property type="entry name" value="Ank_2"/>
    <property type="match status" value="1"/>
</dbReference>
<dbReference type="PANTHER" id="PTHR24157">
    <property type="entry name" value="ANKYRIN REPEAT, SAM AND BASIC LEUCINE ZIPPER DOMAIN-CONTAINING PROTEIN 1"/>
    <property type="match status" value="1"/>
</dbReference>
<dbReference type="Gene3D" id="1.25.40.20">
    <property type="entry name" value="Ankyrin repeat-containing domain"/>
    <property type="match status" value="2"/>
</dbReference>
<dbReference type="InterPro" id="IPR036770">
    <property type="entry name" value="Ankyrin_rpt-contain_sf"/>
</dbReference>
<name>A0A023ESK7_AEDAL</name>
<dbReference type="InterPro" id="IPR002110">
    <property type="entry name" value="Ankyrin_rpt"/>
</dbReference>
<dbReference type="Pfam" id="PF00023">
    <property type="entry name" value="Ank"/>
    <property type="match status" value="1"/>
</dbReference>
<accession>A0A023ESK7</accession>
<proteinExistence type="evidence at transcript level"/>
<evidence type="ECO:0000256" key="1">
    <source>
        <dbReference type="PROSITE-ProRule" id="PRU00023"/>
    </source>
</evidence>
<dbReference type="SUPFAM" id="SSF47769">
    <property type="entry name" value="SAM/Pointed domain"/>
    <property type="match status" value="1"/>
</dbReference>
<dbReference type="AlphaFoldDB" id="A0A023ESK7"/>
<dbReference type="EMBL" id="GAPW01001333">
    <property type="protein sequence ID" value="JAC12265.1"/>
    <property type="molecule type" value="mRNA"/>
</dbReference>
<organism evidence="2">
    <name type="scientific">Aedes albopictus</name>
    <name type="common">Asian tiger mosquito</name>
    <name type="synonym">Stegomyia albopicta</name>
    <dbReference type="NCBI Taxonomy" id="7160"/>
    <lineage>
        <taxon>Eukaryota</taxon>
        <taxon>Metazoa</taxon>
        <taxon>Ecdysozoa</taxon>
        <taxon>Arthropoda</taxon>
        <taxon>Hexapoda</taxon>
        <taxon>Insecta</taxon>
        <taxon>Pterygota</taxon>
        <taxon>Neoptera</taxon>
        <taxon>Endopterygota</taxon>
        <taxon>Diptera</taxon>
        <taxon>Nematocera</taxon>
        <taxon>Culicoidea</taxon>
        <taxon>Culicidae</taxon>
        <taxon>Culicinae</taxon>
        <taxon>Aedini</taxon>
        <taxon>Aedes</taxon>
        <taxon>Stegomyia</taxon>
    </lineage>
</organism>
<dbReference type="PROSITE" id="PS50297">
    <property type="entry name" value="ANK_REP_REGION"/>
    <property type="match status" value="1"/>
</dbReference>
<reference evidence="2" key="1">
    <citation type="journal article" date="2014" name="PLoS Negl. Trop. Dis.">
        <title>Identification and characterization of seminal fluid proteins in the Asian tiger mosquito, Aedes albopictus.</title>
        <authorList>
            <person name="Boes K.E."/>
            <person name="Ribeiro J.M."/>
            <person name="Wong A."/>
            <person name="Harrington L.C."/>
            <person name="Wolfner M.F."/>
            <person name="Sirot L.K."/>
        </authorList>
    </citation>
    <scope>NUCLEOTIDE SEQUENCE</scope>
    <source>
        <tissue evidence="2">Reproductive organs</tissue>
    </source>
</reference>
<keyword evidence="1" id="KW-0040">ANK repeat</keyword>
<dbReference type="PROSITE" id="PS50088">
    <property type="entry name" value="ANK_REPEAT"/>
    <property type="match status" value="1"/>
</dbReference>
<dbReference type="VEuPathDB" id="VectorBase:AALF017640"/>
<sequence length="462" mass="53159">MFRPAGFYSDSENDSDFDYDFCYNNSEAKKDTTRTEYSPPVMVESNDDLLYKAVTEGNLEEVKRVLELDPYLLTCCLRQGWPLLLLACNEAQFDIVKYLLEVRRLDVNQANGLSTALMATCSSKCNPESVLRVAELLLDFGAVINCKDAYGMTPLMFAIVNDHPDVVRLIIDQTSLEATDNEGLTALFHAVNNRRIEMVQMLLKAGAMVDNVNRRGYTPKQEAEFRGYNEIADMFPSEKDCFEIPYKYLGYGHYRDIMQGQTENYLPGYHQEIGLLLYGMYSDQHLTLFAKEDFDLLRFLTLTDDELKELGFKLPFERKKILFGLMKFHRQAWSKRSLKKYPQGHRYDSYDILEMLGNHLKQMTVLHASLIHVAQMIPSAELKSKFAPELDSCHRKVDQLQQTMAAFGEEIRRIHSLTAPEPVLYVNQNRCQSGRVCWFTRVLKLSLLSAVVSLVVYKRLKA</sequence>
<protein>
    <submittedName>
        <fullName evidence="2">Uncharacterized protein</fullName>
    </submittedName>
</protein>
<dbReference type="Gene3D" id="1.10.150.50">
    <property type="entry name" value="Transcription Factor, Ets-1"/>
    <property type="match status" value="1"/>
</dbReference>
<evidence type="ECO:0000313" key="2">
    <source>
        <dbReference type="EMBL" id="JAC12265.1"/>
    </source>
</evidence>
<dbReference type="VEuPathDB" id="VectorBase:AALFPA_074102"/>
<dbReference type="SUPFAM" id="SSF48403">
    <property type="entry name" value="Ankyrin repeat"/>
    <property type="match status" value="1"/>
</dbReference>
<dbReference type="InterPro" id="IPR013761">
    <property type="entry name" value="SAM/pointed_sf"/>
</dbReference>
<dbReference type="SMART" id="SM00248">
    <property type="entry name" value="ANK"/>
    <property type="match status" value="5"/>
</dbReference>
<dbReference type="CDD" id="cd09487">
    <property type="entry name" value="SAM_superfamily"/>
    <property type="match status" value="1"/>
</dbReference>